<feature type="region of interest" description="Disordered" evidence="1">
    <location>
        <begin position="104"/>
        <end position="124"/>
    </location>
</feature>
<reference evidence="2" key="1">
    <citation type="submission" date="2022-10" db="EMBL/GenBank/DDBJ databases">
        <title>The WGS of Solirubrobacter phytolaccae KCTC 29190.</title>
        <authorList>
            <person name="Jiang Z."/>
        </authorList>
    </citation>
    <scope>NUCLEOTIDE SEQUENCE</scope>
    <source>
        <strain evidence="2">KCTC 29190</strain>
    </source>
</reference>
<proteinExistence type="predicted"/>
<accession>A0A9X3SAS8</accession>
<evidence type="ECO:0000256" key="1">
    <source>
        <dbReference type="SAM" id="MobiDB-lite"/>
    </source>
</evidence>
<evidence type="ECO:0000313" key="2">
    <source>
        <dbReference type="EMBL" id="MDA0184023.1"/>
    </source>
</evidence>
<organism evidence="2 3">
    <name type="scientific">Solirubrobacter phytolaccae</name>
    <dbReference type="NCBI Taxonomy" id="1404360"/>
    <lineage>
        <taxon>Bacteria</taxon>
        <taxon>Bacillati</taxon>
        <taxon>Actinomycetota</taxon>
        <taxon>Thermoleophilia</taxon>
        <taxon>Solirubrobacterales</taxon>
        <taxon>Solirubrobacteraceae</taxon>
        <taxon>Solirubrobacter</taxon>
    </lineage>
</organism>
<protein>
    <submittedName>
        <fullName evidence="2">Uncharacterized protein</fullName>
    </submittedName>
</protein>
<dbReference type="Proteomes" id="UP001147653">
    <property type="component" value="Unassembled WGS sequence"/>
</dbReference>
<dbReference type="RefSeq" id="WP_270028440.1">
    <property type="nucleotide sequence ID" value="NZ_JAPDDP010000066.1"/>
</dbReference>
<evidence type="ECO:0000313" key="3">
    <source>
        <dbReference type="Proteomes" id="UP001147653"/>
    </source>
</evidence>
<dbReference type="EMBL" id="JAPDDP010000066">
    <property type="protein sequence ID" value="MDA0184023.1"/>
    <property type="molecule type" value="Genomic_DNA"/>
</dbReference>
<gene>
    <name evidence="2" type="ORF">OJ997_27190</name>
</gene>
<keyword evidence="3" id="KW-1185">Reference proteome</keyword>
<sequence length="124" mass="14275">MTLDWRVKRIAKNETSFRDINERLEAGLRQVRHTPERLEFICECGDRECESSVHVSFEEYEAVRADSRRFIVVPGHVFPETERVVSGNDRYEVVEKFGEAVEVTDASDRRSPGITGRRSDSTSP</sequence>
<dbReference type="AlphaFoldDB" id="A0A9X3SAS8"/>
<comment type="caution">
    <text evidence="2">The sequence shown here is derived from an EMBL/GenBank/DDBJ whole genome shotgun (WGS) entry which is preliminary data.</text>
</comment>
<feature type="compositionally biased region" description="Basic and acidic residues" evidence="1">
    <location>
        <begin position="106"/>
        <end position="124"/>
    </location>
</feature>
<name>A0A9X3SAS8_9ACTN</name>